<sequence>MKPAFEYQLSNPFSTSFIAPSKVRYRFNHGVSGGNPQTVEMHLEGLLATLRKTRRGLILGPHGTGKSTLLHTFLPKLQRSYPMVAFHQINNDPSIGWIGRMKERSRASGRIRKELAELPREGLLIVDGWEQLYRVSRLRILKTAAAKKITILATSHQRMTGWSTIHETKPTSKLIQSLAGDLLADTPYEIRKLVDRYLKQCRVTPKTNVRDLWFEMYDLVEDAHSSGPQSVV</sequence>
<dbReference type="SUPFAM" id="SSF52540">
    <property type="entry name" value="P-loop containing nucleoside triphosphate hydrolases"/>
    <property type="match status" value="1"/>
</dbReference>
<protein>
    <recommendedName>
        <fullName evidence="3">AAA+ ATPase domain-containing protein</fullName>
    </recommendedName>
</protein>
<proteinExistence type="predicted"/>
<dbReference type="Gene3D" id="3.40.50.300">
    <property type="entry name" value="P-loop containing nucleotide triphosphate hydrolases"/>
    <property type="match status" value="1"/>
</dbReference>
<reference evidence="1 2" key="1">
    <citation type="submission" date="2023-06" db="EMBL/GenBank/DDBJ databases">
        <title>Roseiconus lacunae JC819 isolated from Gulf of Mannar region, Tamil Nadu.</title>
        <authorList>
            <person name="Pk S."/>
            <person name="Ch S."/>
            <person name="Ch V.R."/>
        </authorList>
    </citation>
    <scope>NUCLEOTIDE SEQUENCE [LARGE SCALE GENOMIC DNA]</scope>
    <source>
        <strain evidence="1 2">JC819</strain>
    </source>
</reference>
<dbReference type="EMBL" id="JASZZN010000024">
    <property type="protein sequence ID" value="MDM4018635.1"/>
    <property type="molecule type" value="Genomic_DNA"/>
</dbReference>
<accession>A0ABT7PQA9</accession>
<dbReference type="Proteomes" id="UP001239462">
    <property type="component" value="Unassembled WGS sequence"/>
</dbReference>
<keyword evidence="2" id="KW-1185">Reference proteome</keyword>
<evidence type="ECO:0000313" key="1">
    <source>
        <dbReference type="EMBL" id="MDM4018635.1"/>
    </source>
</evidence>
<dbReference type="InterPro" id="IPR027417">
    <property type="entry name" value="P-loop_NTPase"/>
</dbReference>
<evidence type="ECO:0000313" key="2">
    <source>
        <dbReference type="Proteomes" id="UP001239462"/>
    </source>
</evidence>
<organism evidence="1 2">
    <name type="scientific">Roseiconus lacunae</name>
    <dbReference type="NCBI Taxonomy" id="2605694"/>
    <lineage>
        <taxon>Bacteria</taxon>
        <taxon>Pseudomonadati</taxon>
        <taxon>Planctomycetota</taxon>
        <taxon>Planctomycetia</taxon>
        <taxon>Pirellulales</taxon>
        <taxon>Pirellulaceae</taxon>
        <taxon>Roseiconus</taxon>
    </lineage>
</organism>
<name>A0ABT7PQA9_9BACT</name>
<comment type="caution">
    <text evidence="1">The sequence shown here is derived from an EMBL/GenBank/DDBJ whole genome shotgun (WGS) entry which is preliminary data.</text>
</comment>
<evidence type="ECO:0008006" key="3">
    <source>
        <dbReference type="Google" id="ProtNLM"/>
    </source>
</evidence>
<dbReference type="RefSeq" id="WP_230778559.1">
    <property type="nucleotide sequence ID" value="NZ_CP141221.1"/>
</dbReference>
<gene>
    <name evidence="1" type="ORF">QTN89_24495</name>
</gene>